<feature type="binding site" evidence="3">
    <location>
        <position position="369"/>
    </location>
    <ligand>
        <name>Zn(2+)</name>
        <dbReference type="ChEBI" id="CHEBI:29105"/>
        <label>2</label>
    </ligand>
</feature>
<dbReference type="PANTHER" id="PTHR32494:SF5">
    <property type="entry name" value="ALLANTOATE AMIDOHYDROLASE"/>
    <property type="match status" value="1"/>
</dbReference>
<keyword evidence="3" id="KW-0479">Metal-binding</keyword>
<evidence type="ECO:0000256" key="1">
    <source>
        <dbReference type="ARBA" id="ARBA00006153"/>
    </source>
</evidence>
<dbReference type="GO" id="GO:0046872">
    <property type="term" value="F:metal ion binding"/>
    <property type="evidence" value="ECO:0007669"/>
    <property type="project" value="UniProtKB-KW"/>
</dbReference>
<evidence type="ECO:0000313" key="6">
    <source>
        <dbReference type="EMBL" id="OES46483.1"/>
    </source>
</evidence>
<dbReference type="AlphaFoldDB" id="A0A1E7DTT0"/>
<accession>A0A1E7DTT0</accession>
<dbReference type="PIRSF" id="PIRSF001235">
    <property type="entry name" value="Amidase_carbamoylase"/>
    <property type="match status" value="1"/>
</dbReference>
<dbReference type="CDD" id="cd03884">
    <property type="entry name" value="M20_bAS"/>
    <property type="match status" value="1"/>
</dbReference>
<feature type="binding site" evidence="4">
    <location>
        <position position="276"/>
    </location>
    <ligand>
        <name>allantoate</name>
        <dbReference type="ChEBI" id="CHEBI:17536"/>
    </ligand>
</feature>
<evidence type="ECO:0000256" key="2">
    <source>
        <dbReference type="ARBA" id="ARBA00022801"/>
    </source>
</evidence>
<comment type="cofactor">
    <cofactor evidence="3">
        <name>Zn(2+)</name>
        <dbReference type="ChEBI" id="CHEBI:29105"/>
    </cofactor>
    <text evidence="3">Binds 2 Zn(2+) ions per subunit.</text>
</comment>
<gene>
    <name evidence="6" type="ORF">BA724_14580</name>
</gene>
<evidence type="ECO:0000259" key="5">
    <source>
        <dbReference type="Pfam" id="PF07687"/>
    </source>
</evidence>
<sequence>MLEWLAAFGGTASGGVTRLLYSDTWIQAQQALKKVMQAKGLDVRFDEVGNLFGRRIGVEEPESVILTGSHIDTVKDGGEFDGAYGIVASLMAVQRLYEQYGPPKRTIDIVSLAEEEGSRFPLTFWGSGWITGRYNLDQAEHIYDKDGISLKEAMEGAGFGAKPMPIERKKPKAFVEVHVEQGIVLERKKKSIGIVSHIVGQRRYTVHFKGESNHAGTTPMSMRKDAMRLMAEWTVFLLTEAELLDESLVATVGKVTAKPNMPNVIAGEVECSLDARHYDSSVLDRFEKKIEEFETHVKTRGMTMSTQRWMSIEPVKLDQAMMKSAARQAKHLGLSYETLISGAGHDSQVFGGYCPTMLLFVPSRHGISHSPDEWTEPDDLEKGIQMLMGELYTLAYV</sequence>
<feature type="binding site" evidence="3">
    <location>
        <position position="70"/>
    </location>
    <ligand>
        <name>Zn(2+)</name>
        <dbReference type="ChEBI" id="CHEBI:29105"/>
        <label>1</label>
    </ligand>
</feature>
<feature type="binding site" evidence="3">
    <location>
        <position position="81"/>
    </location>
    <ligand>
        <name>Zn(2+)</name>
        <dbReference type="ChEBI" id="CHEBI:29105"/>
        <label>2</label>
    </ligand>
</feature>
<keyword evidence="2 6" id="KW-0378">Hydrolase</keyword>
<keyword evidence="7" id="KW-1185">Reference proteome</keyword>
<dbReference type="Pfam" id="PF07687">
    <property type="entry name" value="M20_dimer"/>
    <property type="match status" value="1"/>
</dbReference>
<dbReference type="Proteomes" id="UP000095658">
    <property type="component" value="Unassembled WGS sequence"/>
</dbReference>
<evidence type="ECO:0000256" key="3">
    <source>
        <dbReference type="PIRSR" id="PIRSR001235-1"/>
    </source>
</evidence>
<organism evidence="6 7">
    <name type="scientific">Domibacillus iocasae</name>
    <dbReference type="NCBI Taxonomy" id="1714016"/>
    <lineage>
        <taxon>Bacteria</taxon>
        <taxon>Bacillati</taxon>
        <taxon>Bacillota</taxon>
        <taxon>Bacilli</taxon>
        <taxon>Bacillales</taxon>
        <taxon>Bacillaceae</taxon>
        <taxon>Domibacillus</taxon>
    </lineage>
</organism>
<dbReference type="PANTHER" id="PTHR32494">
    <property type="entry name" value="ALLANTOATE DEIMINASE-RELATED"/>
    <property type="match status" value="1"/>
</dbReference>
<comment type="similarity">
    <text evidence="1">Belongs to the peptidase M20 family.</text>
</comment>
<proteinExistence type="inferred from homology"/>
<feature type="domain" description="Peptidase M20 dimerisation" evidence="5">
    <location>
        <begin position="200"/>
        <end position="292"/>
    </location>
</feature>
<dbReference type="SUPFAM" id="SSF53187">
    <property type="entry name" value="Zn-dependent exopeptidases"/>
    <property type="match status" value="1"/>
</dbReference>
<dbReference type="InterPro" id="IPR010158">
    <property type="entry name" value="Amidase_Cbmase"/>
</dbReference>
<reference evidence="6 7" key="1">
    <citation type="submission" date="2016-06" db="EMBL/GenBank/DDBJ databases">
        <title>Domibacillus iocasae genome sequencing.</title>
        <authorList>
            <person name="Verma A."/>
            <person name="Pal Y."/>
            <person name="Ojha A.K."/>
            <person name="Krishnamurthi S."/>
        </authorList>
    </citation>
    <scope>NUCLEOTIDE SEQUENCE [LARGE SCALE GENOMIC DNA]</scope>
    <source>
        <strain evidence="6 7">DSM 29979</strain>
    </source>
</reference>
<keyword evidence="3" id="KW-0862">Zinc</keyword>
<name>A0A1E7DTT0_9BACI</name>
<evidence type="ECO:0000256" key="4">
    <source>
        <dbReference type="PIRSR" id="PIRSR001235-2"/>
    </source>
</evidence>
<dbReference type="EMBL" id="MAMP01000002">
    <property type="protein sequence ID" value="OES46483.1"/>
    <property type="molecule type" value="Genomic_DNA"/>
</dbReference>
<dbReference type="InterPro" id="IPR011650">
    <property type="entry name" value="Peptidase_M20_dimer"/>
</dbReference>
<dbReference type="GO" id="GO:0016813">
    <property type="term" value="F:hydrolase activity, acting on carbon-nitrogen (but not peptide) bonds, in linear amidines"/>
    <property type="evidence" value="ECO:0007669"/>
    <property type="project" value="InterPro"/>
</dbReference>
<dbReference type="Gene3D" id="3.30.70.360">
    <property type="match status" value="1"/>
</dbReference>
<feature type="binding site" evidence="3">
    <location>
        <position position="116"/>
    </location>
    <ligand>
        <name>Zn(2+)</name>
        <dbReference type="ChEBI" id="CHEBI:29105"/>
        <label>2</label>
    </ligand>
</feature>
<dbReference type="InterPro" id="IPR002933">
    <property type="entry name" value="Peptidase_M20"/>
</dbReference>
<dbReference type="Gene3D" id="3.40.630.10">
    <property type="entry name" value="Zn peptidases"/>
    <property type="match status" value="1"/>
</dbReference>
<protein>
    <submittedName>
        <fullName evidence="6">Allantoate amidohydrolase</fullName>
    </submittedName>
</protein>
<dbReference type="NCBIfam" id="NF006771">
    <property type="entry name" value="PRK09290.1-5"/>
    <property type="match status" value="1"/>
</dbReference>
<feature type="binding site" evidence="3">
    <location>
        <position position="81"/>
    </location>
    <ligand>
        <name>Zn(2+)</name>
        <dbReference type="ChEBI" id="CHEBI:29105"/>
        <label>1</label>
    </ligand>
</feature>
<dbReference type="OrthoDB" id="9808195at2"/>
<dbReference type="InterPro" id="IPR036264">
    <property type="entry name" value="Bact_exopeptidase_dim_dom"/>
</dbReference>
<feature type="binding site" evidence="4">
    <location>
        <position position="263"/>
    </location>
    <ligand>
        <name>allantoate</name>
        <dbReference type="ChEBI" id="CHEBI:17536"/>
    </ligand>
</feature>
<dbReference type="STRING" id="1714016.BA724_14580"/>
<feature type="binding site" evidence="4">
    <location>
        <position position="203"/>
    </location>
    <ligand>
        <name>allantoate</name>
        <dbReference type="ChEBI" id="CHEBI:17536"/>
    </ligand>
</feature>
<feature type="binding site" evidence="3">
    <location>
        <position position="178"/>
    </location>
    <ligand>
        <name>Zn(2+)</name>
        <dbReference type="ChEBI" id="CHEBI:29105"/>
        <label>1</label>
    </ligand>
</feature>
<comment type="caution">
    <text evidence="6">The sequence shown here is derived from an EMBL/GenBank/DDBJ whole genome shotgun (WGS) entry which is preliminary data.</text>
</comment>
<dbReference type="SUPFAM" id="SSF55031">
    <property type="entry name" value="Bacterial exopeptidase dimerisation domain"/>
    <property type="match status" value="1"/>
</dbReference>
<dbReference type="Pfam" id="PF01546">
    <property type="entry name" value="Peptidase_M20"/>
    <property type="match status" value="1"/>
</dbReference>
<evidence type="ECO:0000313" key="7">
    <source>
        <dbReference type="Proteomes" id="UP000095658"/>
    </source>
</evidence>
<dbReference type="NCBIfam" id="TIGR01879">
    <property type="entry name" value="hydantase"/>
    <property type="match status" value="1"/>
</dbReference>